<proteinExistence type="predicted"/>
<dbReference type="AlphaFoldDB" id="A0A556MH29"/>
<organism evidence="1 2">
    <name type="scientific">Mucilaginibacter corticis</name>
    <dbReference type="NCBI Taxonomy" id="2597670"/>
    <lineage>
        <taxon>Bacteria</taxon>
        <taxon>Pseudomonadati</taxon>
        <taxon>Bacteroidota</taxon>
        <taxon>Sphingobacteriia</taxon>
        <taxon>Sphingobacteriales</taxon>
        <taxon>Sphingobacteriaceae</taxon>
        <taxon>Mucilaginibacter</taxon>
    </lineage>
</organism>
<dbReference type="OrthoDB" id="659408at2"/>
<evidence type="ECO:0000313" key="1">
    <source>
        <dbReference type="EMBL" id="TSJ39198.1"/>
    </source>
</evidence>
<evidence type="ECO:0000313" key="2">
    <source>
        <dbReference type="Proteomes" id="UP000318733"/>
    </source>
</evidence>
<dbReference type="EMBL" id="VLPK01000003">
    <property type="protein sequence ID" value="TSJ39198.1"/>
    <property type="molecule type" value="Genomic_DNA"/>
</dbReference>
<accession>A0A556MH29</accession>
<dbReference type="Gene3D" id="3.40.50.1820">
    <property type="entry name" value="alpha/beta hydrolase"/>
    <property type="match status" value="1"/>
</dbReference>
<dbReference type="Proteomes" id="UP000318733">
    <property type="component" value="Unassembled WGS sequence"/>
</dbReference>
<dbReference type="RefSeq" id="WP_144249236.1">
    <property type="nucleotide sequence ID" value="NZ_VLPK01000003.1"/>
</dbReference>
<gene>
    <name evidence="1" type="ORF">FO440_15655</name>
</gene>
<dbReference type="GO" id="GO:0016787">
    <property type="term" value="F:hydrolase activity"/>
    <property type="evidence" value="ECO:0007669"/>
    <property type="project" value="UniProtKB-KW"/>
</dbReference>
<keyword evidence="1" id="KW-0378">Hydrolase</keyword>
<comment type="caution">
    <text evidence="1">The sequence shown here is derived from an EMBL/GenBank/DDBJ whole genome shotgun (WGS) entry which is preliminary data.</text>
</comment>
<name>A0A556MH29_9SPHI</name>
<dbReference type="InterPro" id="IPR029058">
    <property type="entry name" value="AB_hydrolase_fold"/>
</dbReference>
<sequence>MSKIFLIAGLGADTRIYNNIDLGDNEVIPVDWIEPHKTDTLNTYAQKLIHQYFIDDNSILIGNSLGGMLAIEIAKQVRLNKVILISSIKTVHEAPAYFKFFKAIPVQRLLPGVLLTNLGVLIKPIFGKMSANDAWLFNNMLKKSSPKFVKWAMDAVLAWKNEVIPANVYHIVGDCDHVFNYKRINSDMVIKGGTHIMIFDKAKEINKLLKGILKKK</sequence>
<reference evidence="1 2" key="1">
    <citation type="submission" date="2019-07" db="EMBL/GenBank/DDBJ databases">
        <authorList>
            <person name="Huq M.A."/>
        </authorList>
    </citation>
    <scope>NUCLEOTIDE SEQUENCE [LARGE SCALE GENOMIC DNA]</scope>
    <source>
        <strain evidence="1 2">MAH-19</strain>
    </source>
</reference>
<dbReference type="SUPFAM" id="SSF53474">
    <property type="entry name" value="alpha/beta-Hydrolases"/>
    <property type="match status" value="1"/>
</dbReference>
<keyword evidence="2" id="KW-1185">Reference proteome</keyword>
<protein>
    <submittedName>
        <fullName evidence="1">Alpha/beta hydrolase</fullName>
    </submittedName>
</protein>